<protein>
    <submittedName>
        <fullName evidence="1">Uncharacterized protein</fullName>
    </submittedName>
</protein>
<dbReference type="EMBL" id="JACHJQ010000013">
    <property type="protein sequence ID" value="MBB4912440.1"/>
    <property type="molecule type" value="Genomic_DNA"/>
</dbReference>
<comment type="caution">
    <text evidence="1">The sequence shown here is derived from an EMBL/GenBank/DDBJ whole genome shotgun (WGS) entry which is preliminary data.</text>
</comment>
<evidence type="ECO:0000313" key="2">
    <source>
        <dbReference type="Proteomes" id="UP000520767"/>
    </source>
</evidence>
<organism evidence="1 2">
    <name type="scientific">Actinophytocola algeriensis</name>
    <dbReference type="NCBI Taxonomy" id="1768010"/>
    <lineage>
        <taxon>Bacteria</taxon>
        <taxon>Bacillati</taxon>
        <taxon>Actinomycetota</taxon>
        <taxon>Actinomycetes</taxon>
        <taxon>Pseudonocardiales</taxon>
        <taxon>Pseudonocardiaceae</taxon>
    </lineage>
</organism>
<gene>
    <name evidence="1" type="ORF">FHR82_008711</name>
</gene>
<proteinExistence type="predicted"/>
<dbReference type="Proteomes" id="UP000520767">
    <property type="component" value="Unassembled WGS sequence"/>
</dbReference>
<sequence>MAENRKTTTASPLPTTQGRVVWCQGRALVREDARWVGVDDKGRPRSLTDADLRRRGWSLTRMAR</sequence>
<accession>A0A7W7QF13</accession>
<reference evidence="1 2" key="1">
    <citation type="submission" date="2020-08" db="EMBL/GenBank/DDBJ databases">
        <title>Genomic Encyclopedia of Type Strains, Phase III (KMG-III): the genomes of soil and plant-associated and newly described type strains.</title>
        <authorList>
            <person name="Whitman W."/>
        </authorList>
    </citation>
    <scope>NUCLEOTIDE SEQUENCE [LARGE SCALE GENOMIC DNA]</scope>
    <source>
        <strain evidence="1 2">CECT 8960</strain>
    </source>
</reference>
<keyword evidence="2" id="KW-1185">Reference proteome</keyword>
<dbReference type="AlphaFoldDB" id="A0A7W7QF13"/>
<name>A0A7W7QF13_9PSEU</name>
<evidence type="ECO:0000313" key="1">
    <source>
        <dbReference type="EMBL" id="MBB4912440.1"/>
    </source>
</evidence>
<dbReference type="RefSeq" id="WP_184816425.1">
    <property type="nucleotide sequence ID" value="NZ_JACHJQ010000013.1"/>
</dbReference>